<gene>
    <name evidence="1" type="ORF">MGAL_10B006813</name>
</gene>
<reference evidence="1" key="1">
    <citation type="submission" date="2018-11" db="EMBL/GenBank/DDBJ databases">
        <authorList>
            <person name="Alioto T."/>
            <person name="Alioto T."/>
        </authorList>
    </citation>
    <scope>NUCLEOTIDE SEQUENCE</scope>
</reference>
<sequence>MAFVGKLTAEAKEAARANNIKALSDNIKLLTGKYQKGSIPVNSKEGKTLNTHEEQMKRLVEHFKNVLNQNPPVNKADIPPSEELLAVDYAIDEKLRDNQAGFRRNLSCAEQISSSNNHKSSIHHSILFFKAL</sequence>
<keyword evidence="2" id="KW-1185">Reference proteome</keyword>
<dbReference type="Proteomes" id="UP000596742">
    <property type="component" value="Unassembled WGS sequence"/>
</dbReference>
<dbReference type="EMBL" id="UYJE01006782">
    <property type="protein sequence ID" value="VDI48891.1"/>
    <property type="molecule type" value="Genomic_DNA"/>
</dbReference>
<organism evidence="1 2">
    <name type="scientific">Mytilus galloprovincialis</name>
    <name type="common">Mediterranean mussel</name>
    <dbReference type="NCBI Taxonomy" id="29158"/>
    <lineage>
        <taxon>Eukaryota</taxon>
        <taxon>Metazoa</taxon>
        <taxon>Spiralia</taxon>
        <taxon>Lophotrochozoa</taxon>
        <taxon>Mollusca</taxon>
        <taxon>Bivalvia</taxon>
        <taxon>Autobranchia</taxon>
        <taxon>Pteriomorphia</taxon>
        <taxon>Mytilida</taxon>
        <taxon>Mytiloidea</taxon>
        <taxon>Mytilidae</taxon>
        <taxon>Mytilinae</taxon>
        <taxon>Mytilus</taxon>
    </lineage>
</organism>
<evidence type="ECO:0000313" key="2">
    <source>
        <dbReference type="Proteomes" id="UP000596742"/>
    </source>
</evidence>
<evidence type="ECO:0000313" key="1">
    <source>
        <dbReference type="EMBL" id="VDI48891.1"/>
    </source>
</evidence>
<dbReference type="AlphaFoldDB" id="A0A8B6FF96"/>
<proteinExistence type="predicted"/>
<accession>A0A8B6FF96</accession>
<comment type="caution">
    <text evidence="1">The sequence shown here is derived from an EMBL/GenBank/DDBJ whole genome shotgun (WGS) entry which is preliminary data.</text>
</comment>
<protein>
    <submittedName>
        <fullName evidence="1">Uncharacterized protein</fullName>
    </submittedName>
</protein>
<dbReference type="OrthoDB" id="6145148at2759"/>
<name>A0A8B6FF96_MYTGA</name>